<evidence type="ECO:0000313" key="7">
    <source>
        <dbReference type="EMBL" id="CAA6803256.1"/>
    </source>
</evidence>
<dbReference type="AlphaFoldDB" id="A0A6S6SAM9"/>
<dbReference type="EC" id="3.5.1.28" evidence="2"/>
<dbReference type="PROSITE" id="PS51257">
    <property type="entry name" value="PROKAR_LIPOPROTEIN"/>
    <property type="match status" value="1"/>
</dbReference>
<keyword evidence="5" id="KW-0732">Signal</keyword>
<evidence type="ECO:0000256" key="5">
    <source>
        <dbReference type="SAM" id="SignalP"/>
    </source>
</evidence>
<dbReference type="InterPro" id="IPR036505">
    <property type="entry name" value="Amidase/PGRP_sf"/>
</dbReference>
<keyword evidence="3 7" id="KW-0378">Hydrolase</keyword>
<keyword evidence="7" id="KW-0326">Glycosidase</keyword>
<dbReference type="EMBL" id="CACVAS010000030">
    <property type="protein sequence ID" value="CAA6803256.1"/>
    <property type="molecule type" value="Genomic_DNA"/>
</dbReference>
<dbReference type="InterPro" id="IPR051206">
    <property type="entry name" value="NAMLAA_amidase_2"/>
</dbReference>
<dbReference type="SMART" id="SM00644">
    <property type="entry name" value="Ami_2"/>
    <property type="match status" value="1"/>
</dbReference>
<evidence type="ECO:0000256" key="4">
    <source>
        <dbReference type="ARBA" id="ARBA00023316"/>
    </source>
</evidence>
<dbReference type="GO" id="GO:0009253">
    <property type="term" value="P:peptidoglycan catabolic process"/>
    <property type="evidence" value="ECO:0007669"/>
    <property type="project" value="InterPro"/>
</dbReference>
<dbReference type="CDD" id="cd06583">
    <property type="entry name" value="PGRP"/>
    <property type="match status" value="1"/>
</dbReference>
<proteinExistence type="predicted"/>
<dbReference type="SUPFAM" id="SSF55846">
    <property type="entry name" value="N-acetylmuramoyl-L-alanine amidase-like"/>
    <property type="match status" value="1"/>
</dbReference>
<sequence>MYKTFLLSLTLLTLTACAKEVPAQKAPVKEELKCQTKPIQPLRIIDKPIDFGKERIAMTKEYIQSHYGKRVKNIEITPKIIVLHWTAEMSFEKSFARLKPQKLFTDRKDIAKASLLNVSSQFLVARDGTIYRLMPENWMARHVIGLNYSSIGVENVGGKGNQVDDLTPAQRASNIALIKYLKAKHPSIEYLIGHHEYRQMEKTSLWLEKDQGYRTVKSDPGAKFMSDMRKATQHLHLKTPPKAQ</sequence>
<comment type="catalytic activity">
    <reaction evidence="1">
        <text>Hydrolyzes the link between N-acetylmuramoyl residues and L-amino acid residues in certain cell-wall glycopeptides.</text>
        <dbReference type="EC" id="3.5.1.28"/>
    </reaction>
</comment>
<dbReference type="GO" id="GO:0016798">
    <property type="term" value="F:hydrolase activity, acting on glycosyl bonds"/>
    <property type="evidence" value="ECO:0007669"/>
    <property type="project" value="UniProtKB-KW"/>
</dbReference>
<protein>
    <recommendedName>
        <fullName evidence="2">N-acetylmuramoyl-L-alanine amidase</fullName>
        <ecNumber evidence="2">3.5.1.28</ecNumber>
    </recommendedName>
</protein>
<organism evidence="7">
    <name type="scientific">uncultured Sulfurovum sp</name>
    <dbReference type="NCBI Taxonomy" id="269237"/>
    <lineage>
        <taxon>Bacteria</taxon>
        <taxon>Pseudomonadati</taxon>
        <taxon>Campylobacterota</taxon>
        <taxon>Epsilonproteobacteria</taxon>
        <taxon>Campylobacterales</taxon>
        <taxon>Sulfurovaceae</taxon>
        <taxon>Sulfurovum</taxon>
        <taxon>environmental samples</taxon>
    </lineage>
</organism>
<evidence type="ECO:0000256" key="2">
    <source>
        <dbReference type="ARBA" id="ARBA00011901"/>
    </source>
</evidence>
<dbReference type="GO" id="GO:0008745">
    <property type="term" value="F:N-acetylmuramoyl-L-alanine amidase activity"/>
    <property type="evidence" value="ECO:0007669"/>
    <property type="project" value="UniProtKB-EC"/>
</dbReference>
<gene>
    <name evidence="7" type="ORF">HELGO_WM2770</name>
</gene>
<accession>A0A6S6SAM9</accession>
<dbReference type="Pfam" id="PF01510">
    <property type="entry name" value="Amidase_2"/>
    <property type="match status" value="1"/>
</dbReference>
<keyword evidence="4" id="KW-0961">Cell wall biogenesis/degradation</keyword>
<name>A0A6S6SAM9_9BACT</name>
<dbReference type="PANTHER" id="PTHR30417:SF1">
    <property type="entry name" value="N-ACETYLMURAMOYL-L-ALANINE AMIDASE AMID"/>
    <property type="match status" value="1"/>
</dbReference>
<evidence type="ECO:0000256" key="3">
    <source>
        <dbReference type="ARBA" id="ARBA00022801"/>
    </source>
</evidence>
<evidence type="ECO:0000256" key="1">
    <source>
        <dbReference type="ARBA" id="ARBA00001561"/>
    </source>
</evidence>
<dbReference type="PANTHER" id="PTHR30417">
    <property type="entry name" value="N-ACETYLMURAMOYL-L-ALANINE AMIDASE AMID"/>
    <property type="match status" value="1"/>
</dbReference>
<dbReference type="InterPro" id="IPR002502">
    <property type="entry name" value="Amidase_domain"/>
</dbReference>
<feature type="domain" description="N-acetylmuramoyl-L-alanine amidase" evidence="6">
    <location>
        <begin position="66"/>
        <end position="212"/>
    </location>
</feature>
<feature type="signal peptide" evidence="5">
    <location>
        <begin position="1"/>
        <end position="18"/>
    </location>
</feature>
<dbReference type="GO" id="GO:0009254">
    <property type="term" value="P:peptidoglycan turnover"/>
    <property type="evidence" value="ECO:0007669"/>
    <property type="project" value="TreeGrafter"/>
</dbReference>
<reference evidence="7" key="1">
    <citation type="submission" date="2020-01" db="EMBL/GenBank/DDBJ databases">
        <authorList>
            <person name="Meier V. D."/>
            <person name="Meier V D."/>
        </authorList>
    </citation>
    <scope>NUCLEOTIDE SEQUENCE</scope>
    <source>
        <strain evidence="7">HLG_WM_MAG_01</strain>
    </source>
</reference>
<dbReference type="Gene3D" id="3.40.80.10">
    <property type="entry name" value="Peptidoglycan recognition protein-like"/>
    <property type="match status" value="1"/>
</dbReference>
<dbReference type="GO" id="GO:0071555">
    <property type="term" value="P:cell wall organization"/>
    <property type="evidence" value="ECO:0007669"/>
    <property type="project" value="UniProtKB-KW"/>
</dbReference>
<feature type="chain" id="PRO_5027640533" description="N-acetylmuramoyl-L-alanine amidase" evidence="5">
    <location>
        <begin position="19"/>
        <end position="244"/>
    </location>
</feature>
<evidence type="ECO:0000259" key="6">
    <source>
        <dbReference type="SMART" id="SM00644"/>
    </source>
</evidence>